<dbReference type="InterPro" id="IPR036271">
    <property type="entry name" value="Tet_transcr_reg_TetR-rel_C_sf"/>
</dbReference>
<dbReference type="PRINTS" id="PR00455">
    <property type="entry name" value="HTHTETR"/>
</dbReference>
<accession>A0ABS3I8D8</accession>
<evidence type="ECO:0000313" key="4">
    <source>
        <dbReference type="EMBL" id="MBO0609276.1"/>
    </source>
</evidence>
<evidence type="ECO:0000259" key="3">
    <source>
        <dbReference type="PROSITE" id="PS50977"/>
    </source>
</evidence>
<dbReference type="Gene3D" id="1.10.357.10">
    <property type="entry name" value="Tetracycline Repressor, domain 2"/>
    <property type="match status" value="1"/>
</dbReference>
<organism evidence="4 5">
    <name type="scientific">Myceligenerans salitolerans</name>
    <dbReference type="NCBI Taxonomy" id="1230528"/>
    <lineage>
        <taxon>Bacteria</taxon>
        <taxon>Bacillati</taxon>
        <taxon>Actinomycetota</taxon>
        <taxon>Actinomycetes</taxon>
        <taxon>Micrococcales</taxon>
        <taxon>Promicromonosporaceae</taxon>
        <taxon>Myceligenerans</taxon>
    </lineage>
</organism>
<dbReference type="InterPro" id="IPR050109">
    <property type="entry name" value="HTH-type_TetR-like_transc_reg"/>
</dbReference>
<reference evidence="5" key="2">
    <citation type="submission" date="2023-07" db="EMBL/GenBank/DDBJ databases">
        <title>Myceligenerans salitolerans sp. nov., a halotolerant actinomycete isolated from a salt lake in Xinjiang, China.</title>
        <authorList>
            <person name="Guan T."/>
        </authorList>
    </citation>
    <scope>NUCLEOTIDE SEQUENCE [LARGE SCALE GENOMIC DNA]</scope>
    <source>
        <strain evidence="5">XHU 5031</strain>
    </source>
</reference>
<dbReference type="SUPFAM" id="SSF46689">
    <property type="entry name" value="Homeodomain-like"/>
    <property type="match status" value="1"/>
</dbReference>
<dbReference type="Proteomes" id="UP000664617">
    <property type="component" value="Unassembled WGS sequence"/>
</dbReference>
<name>A0ABS3I8D8_9MICO</name>
<sequence length="205" mass="21879">MIASVHGSMRERLMEAANELFYAEGLRAVSVDRVIERAGTTKVTFYRHFRGKDELIVAYLEARAEGERAGVDAAISHGDGDVEATLRLMADHTGGMACTPGFRGCPFINAAAEYPDPGSPVREVVRVHREWWTGAFERLVAPLGLADPAAVADDLMLLRDGVMVAGYLGEPARVAPSFLRSSLAVVRAASRAPSAGAVLAPRSGT</sequence>
<dbReference type="PANTHER" id="PTHR30055:SF200">
    <property type="entry name" value="HTH-TYPE TRANSCRIPTIONAL REPRESSOR BDCR"/>
    <property type="match status" value="1"/>
</dbReference>
<feature type="domain" description="HTH tetR-type" evidence="3">
    <location>
        <begin position="7"/>
        <end position="67"/>
    </location>
</feature>
<dbReference type="EMBL" id="JAFMPK010000038">
    <property type="protein sequence ID" value="MBO0609276.1"/>
    <property type="molecule type" value="Genomic_DNA"/>
</dbReference>
<dbReference type="SUPFAM" id="SSF48498">
    <property type="entry name" value="Tetracyclin repressor-like, C-terminal domain"/>
    <property type="match status" value="1"/>
</dbReference>
<dbReference type="InterPro" id="IPR001647">
    <property type="entry name" value="HTH_TetR"/>
</dbReference>
<evidence type="ECO:0000313" key="5">
    <source>
        <dbReference type="Proteomes" id="UP000664617"/>
    </source>
</evidence>
<comment type="caution">
    <text evidence="4">The sequence shown here is derived from an EMBL/GenBank/DDBJ whole genome shotgun (WGS) entry which is preliminary data.</text>
</comment>
<keyword evidence="5" id="KW-1185">Reference proteome</keyword>
<dbReference type="PANTHER" id="PTHR30055">
    <property type="entry name" value="HTH-TYPE TRANSCRIPTIONAL REGULATOR RUTR"/>
    <property type="match status" value="1"/>
</dbReference>
<dbReference type="PROSITE" id="PS50977">
    <property type="entry name" value="HTH_TETR_2"/>
    <property type="match status" value="1"/>
</dbReference>
<gene>
    <name evidence="4" type="ORF">J0911_09555</name>
</gene>
<evidence type="ECO:0000256" key="1">
    <source>
        <dbReference type="ARBA" id="ARBA00023125"/>
    </source>
</evidence>
<dbReference type="Pfam" id="PF00440">
    <property type="entry name" value="TetR_N"/>
    <property type="match status" value="1"/>
</dbReference>
<proteinExistence type="predicted"/>
<protein>
    <submittedName>
        <fullName evidence="4">TetR/AcrR family transcriptional regulator</fullName>
    </submittedName>
</protein>
<feature type="DNA-binding region" description="H-T-H motif" evidence="2">
    <location>
        <begin position="30"/>
        <end position="49"/>
    </location>
</feature>
<keyword evidence="1 2" id="KW-0238">DNA-binding</keyword>
<evidence type="ECO:0000256" key="2">
    <source>
        <dbReference type="PROSITE-ProRule" id="PRU00335"/>
    </source>
</evidence>
<dbReference type="InterPro" id="IPR009057">
    <property type="entry name" value="Homeodomain-like_sf"/>
</dbReference>
<reference evidence="4 5" key="1">
    <citation type="submission" date="2021-03" db="EMBL/GenBank/DDBJ databases">
        <authorList>
            <person name="Xin L."/>
        </authorList>
    </citation>
    <scope>NUCLEOTIDE SEQUENCE [LARGE SCALE GENOMIC DNA]</scope>
    <source>
        <strain evidence="4 5">XHU 5031</strain>
    </source>
</reference>